<reference evidence="2" key="2">
    <citation type="journal article" date="2019" name="Mol. Plant Microbe Interact.">
        <title>Genome sequence resources for four phytopathogenic fungi from the Colletotrichum orbiculare species complex.</title>
        <authorList>
            <person name="Gan P."/>
            <person name="Tsushima A."/>
            <person name="Narusaka M."/>
            <person name="Narusaka Y."/>
            <person name="Takano Y."/>
            <person name="Kubo Y."/>
            <person name="Shirasu K."/>
        </authorList>
    </citation>
    <scope>GENOME REANNOTATION</scope>
    <source>
        <strain evidence="2">104-T / ATCC 96160 / CBS 514.97 / LARS 414 / MAFF 240422</strain>
    </source>
</reference>
<dbReference type="GO" id="GO:0032259">
    <property type="term" value="P:methylation"/>
    <property type="evidence" value="ECO:0007669"/>
    <property type="project" value="UniProtKB-KW"/>
</dbReference>
<organism evidence="1 2">
    <name type="scientific">Colletotrichum orbiculare (strain 104-T / ATCC 96160 / CBS 514.97 / LARS 414 / MAFF 240422)</name>
    <name type="common">Cucumber anthracnose fungus</name>
    <name type="synonym">Colletotrichum lagenarium</name>
    <dbReference type="NCBI Taxonomy" id="1213857"/>
    <lineage>
        <taxon>Eukaryota</taxon>
        <taxon>Fungi</taxon>
        <taxon>Dikarya</taxon>
        <taxon>Ascomycota</taxon>
        <taxon>Pezizomycotina</taxon>
        <taxon>Sordariomycetes</taxon>
        <taxon>Hypocreomycetidae</taxon>
        <taxon>Glomerellales</taxon>
        <taxon>Glomerellaceae</taxon>
        <taxon>Colletotrichum</taxon>
        <taxon>Colletotrichum orbiculare species complex</taxon>
    </lineage>
</organism>
<dbReference type="EMBL" id="AMCV02000048">
    <property type="protein sequence ID" value="TDZ14803.1"/>
    <property type="molecule type" value="Genomic_DNA"/>
</dbReference>
<reference evidence="2" key="1">
    <citation type="journal article" date="2013" name="New Phytol.">
        <title>Comparative genomic and transcriptomic analyses reveal the hemibiotrophic stage shift of Colletotrichum fungi.</title>
        <authorList>
            <person name="Gan P."/>
            <person name="Ikeda K."/>
            <person name="Irieda H."/>
            <person name="Narusaka M."/>
            <person name="O'Connell R.J."/>
            <person name="Narusaka Y."/>
            <person name="Takano Y."/>
            <person name="Kubo Y."/>
            <person name="Shirasu K."/>
        </authorList>
    </citation>
    <scope>NUCLEOTIDE SEQUENCE [LARGE SCALE GENOMIC DNA]</scope>
    <source>
        <strain evidence="2">104-T / ATCC 96160 / CBS 514.97 / LARS 414 / MAFF 240422</strain>
    </source>
</reference>
<proteinExistence type="predicted"/>
<gene>
    <name evidence="1" type="primary">aurB-0</name>
    <name evidence="1" type="ORF">Cob_v012365</name>
</gene>
<dbReference type="GO" id="GO:0008168">
    <property type="term" value="F:methyltransferase activity"/>
    <property type="evidence" value="ECO:0007669"/>
    <property type="project" value="UniProtKB-KW"/>
</dbReference>
<sequence>MLLLHCVPGPPARKAEALVRLGRLLAPDGRLFGATILGRGVRHNAMGRVIMYWHNRWGVFGNSDDDVESFVGPLRDAFEDVRWEVSGTMLLFEASKPRV</sequence>
<name>A0A484F9S0_COLOR</name>
<dbReference type="AlphaFoldDB" id="A0A484F9S0"/>
<protein>
    <submittedName>
        <fullName evidence="1">Methyltransferase ctvB</fullName>
    </submittedName>
</protein>
<accession>A0A484F9S0</accession>
<dbReference type="OrthoDB" id="10061782at2759"/>
<dbReference type="STRING" id="1213857.A0A484F9S0"/>
<evidence type="ECO:0000313" key="1">
    <source>
        <dbReference type="EMBL" id="TDZ14803.1"/>
    </source>
</evidence>
<keyword evidence="1" id="KW-0808">Transferase</keyword>
<keyword evidence="1" id="KW-0489">Methyltransferase</keyword>
<dbReference type="Proteomes" id="UP000014480">
    <property type="component" value="Unassembled WGS sequence"/>
</dbReference>
<keyword evidence="2" id="KW-1185">Reference proteome</keyword>
<evidence type="ECO:0000313" key="2">
    <source>
        <dbReference type="Proteomes" id="UP000014480"/>
    </source>
</evidence>
<comment type="caution">
    <text evidence="1">The sequence shown here is derived from an EMBL/GenBank/DDBJ whole genome shotgun (WGS) entry which is preliminary data.</text>
</comment>